<dbReference type="SUPFAM" id="SSF53474">
    <property type="entry name" value="alpha/beta-Hydrolases"/>
    <property type="match status" value="1"/>
</dbReference>
<gene>
    <name evidence="8" type="ORF">J3R30DRAFT_3288462</name>
</gene>
<dbReference type="EMBL" id="JAOTPV010000007">
    <property type="protein sequence ID" value="KAJ4480180.1"/>
    <property type="molecule type" value="Genomic_DNA"/>
</dbReference>
<evidence type="ECO:0000256" key="1">
    <source>
        <dbReference type="ARBA" id="ARBA00007387"/>
    </source>
</evidence>
<dbReference type="GO" id="GO:0005640">
    <property type="term" value="C:nuclear outer membrane"/>
    <property type="evidence" value="ECO:0007669"/>
    <property type="project" value="UniProtKB-SubCell"/>
</dbReference>
<name>A0A9W9ADD6_9AGAR</name>
<comment type="similarity">
    <text evidence="1">Belongs to the TMEM53 family.</text>
</comment>
<proteinExistence type="inferred from homology"/>
<dbReference type="InterPro" id="IPR029058">
    <property type="entry name" value="AB_hydrolase_fold"/>
</dbReference>
<accession>A0A9W9ADD6</accession>
<dbReference type="OrthoDB" id="77878at2759"/>
<evidence type="ECO:0000313" key="9">
    <source>
        <dbReference type="Proteomes" id="UP001150266"/>
    </source>
</evidence>
<reference evidence="8" key="1">
    <citation type="submission" date="2022-08" db="EMBL/GenBank/DDBJ databases">
        <title>A Global Phylogenomic Analysis of the Shiitake Genus Lentinula.</title>
        <authorList>
            <consortium name="DOE Joint Genome Institute"/>
            <person name="Sierra-Patev S."/>
            <person name="Min B."/>
            <person name="Naranjo-Ortiz M."/>
            <person name="Looney B."/>
            <person name="Konkel Z."/>
            <person name="Slot J.C."/>
            <person name="Sakamoto Y."/>
            <person name="Steenwyk J.L."/>
            <person name="Rokas A."/>
            <person name="Carro J."/>
            <person name="Camarero S."/>
            <person name="Ferreira P."/>
            <person name="Molpeceres G."/>
            <person name="Ruiz-Duenas F.J."/>
            <person name="Serrano A."/>
            <person name="Henrissat B."/>
            <person name="Drula E."/>
            <person name="Hughes K.W."/>
            <person name="Mata J.L."/>
            <person name="Ishikawa N.K."/>
            <person name="Vargas-Isla R."/>
            <person name="Ushijima S."/>
            <person name="Smith C.A."/>
            <person name="Ahrendt S."/>
            <person name="Andreopoulos W."/>
            <person name="He G."/>
            <person name="Labutti K."/>
            <person name="Lipzen A."/>
            <person name="Ng V."/>
            <person name="Riley R."/>
            <person name="Sandor L."/>
            <person name="Barry K."/>
            <person name="Martinez A.T."/>
            <person name="Xiao Y."/>
            <person name="Gibbons J.G."/>
            <person name="Terashima K."/>
            <person name="Grigoriev I.V."/>
            <person name="Hibbett D.S."/>
        </authorList>
    </citation>
    <scope>NUCLEOTIDE SEQUENCE</scope>
    <source>
        <strain evidence="8">JLM2183</strain>
    </source>
</reference>
<evidence type="ECO:0000313" key="8">
    <source>
        <dbReference type="EMBL" id="KAJ4480180.1"/>
    </source>
</evidence>
<dbReference type="Pfam" id="PF05705">
    <property type="entry name" value="DUF829"/>
    <property type="match status" value="1"/>
</dbReference>
<dbReference type="PANTHER" id="PTHR12265:SF30">
    <property type="entry name" value="TRANSMEMBRANE PROTEIN 53"/>
    <property type="match status" value="1"/>
</dbReference>
<feature type="transmembrane region" description="Helical" evidence="7">
    <location>
        <begin position="20"/>
        <end position="39"/>
    </location>
</feature>
<keyword evidence="9" id="KW-1185">Reference proteome</keyword>
<evidence type="ECO:0000256" key="3">
    <source>
        <dbReference type="ARBA" id="ARBA00022989"/>
    </source>
</evidence>
<evidence type="ECO:0000256" key="4">
    <source>
        <dbReference type="ARBA" id="ARBA00023136"/>
    </source>
</evidence>
<keyword evidence="4 7" id="KW-0472">Membrane</keyword>
<feature type="transmembrane region" description="Helical" evidence="7">
    <location>
        <begin position="177"/>
        <end position="197"/>
    </location>
</feature>
<evidence type="ECO:0000256" key="5">
    <source>
        <dbReference type="ARBA" id="ARBA00023242"/>
    </source>
</evidence>
<dbReference type="Proteomes" id="UP001150266">
    <property type="component" value="Unassembled WGS sequence"/>
</dbReference>
<evidence type="ECO:0000256" key="7">
    <source>
        <dbReference type="SAM" id="Phobius"/>
    </source>
</evidence>
<comment type="subcellular location">
    <subcellularLocation>
        <location evidence="6">Nucleus outer membrane</location>
        <topology evidence="6">Single-pass membrane protein</topology>
    </subcellularLocation>
</comment>
<keyword evidence="2 7" id="KW-0812">Transmembrane</keyword>
<evidence type="ECO:0008006" key="10">
    <source>
        <dbReference type="Google" id="ProtNLM"/>
    </source>
</evidence>
<comment type="caution">
    <text evidence="8">The sequence shown here is derived from an EMBL/GenBank/DDBJ whole genome shotgun (WGS) entry which is preliminary data.</text>
</comment>
<evidence type="ECO:0000256" key="6">
    <source>
        <dbReference type="ARBA" id="ARBA00034303"/>
    </source>
</evidence>
<dbReference type="PANTHER" id="PTHR12265">
    <property type="entry name" value="TRANSMEMBRANE PROTEIN 53"/>
    <property type="match status" value="1"/>
</dbReference>
<dbReference type="AlphaFoldDB" id="A0A9W9ADD6"/>
<protein>
    <recommendedName>
        <fullName evidence="10">DUF829-domain-containing protein</fullName>
    </recommendedName>
</protein>
<organism evidence="8 9">
    <name type="scientific">Lentinula aciculospora</name>
    <dbReference type="NCBI Taxonomy" id="153920"/>
    <lineage>
        <taxon>Eukaryota</taxon>
        <taxon>Fungi</taxon>
        <taxon>Dikarya</taxon>
        <taxon>Basidiomycota</taxon>
        <taxon>Agaricomycotina</taxon>
        <taxon>Agaricomycetes</taxon>
        <taxon>Agaricomycetidae</taxon>
        <taxon>Agaricales</taxon>
        <taxon>Marasmiineae</taxon>
        <taxon>Omphalotaceae</taxon>
        <taxon>Lentinula</taxon>
    </lineage>
</organism>
<dbReference type="InterPro" id="IPR008547">
    <property type="entry name" value="DUF829_TMEM53"/>
</dbReference>
<keyword evidence="3 7" id="KW-1133">Transmembrane helix</keyword>
<sequence>MHPSKQNLEQVLKSNVSDPISFSIILIFGWMGAKLPHILKYTQTYEEMYPNATQIIVQSNPQFFWSTDRTRMNNLVPVAEFLESHVCNRTRLEVTPVFQANLPRILVHSFSNGEYFSQRGGLQMYTLGNLLRARSASSYFSTGVSAMIIDSCPGDASLWGALRAFTASLPKKSLLRIPLMIFITLLYSIGIIRYRIFRIQPIFERLKEGLLRKGPEGGVLPWMSEKTRRMYICSKKDELIPVKQVKEHVEEAKRRGLNVMIEVYEDTPHVAHARRYPERYWGAVKDLWTRALENKPVGA</sequence>
<evidence type="ECO:0000256" key="2">
    <source>
        <dbReference type="ARBA" id="ARBA00022692"/>
    </source>
</evidence>
<keyword evidence="5" id="KW-0539">Nucleus</keyword>